<dbReference type="PROSITE" id="PS00102">
    <property type="entry name" value="PHOSPHORYLASE"/>
    <property type="match status" value="1"/>
</dbReference>
<organism evidence="12 13">
    <name type="scientific">Plasticicumulans acidivorans</name>
    <dbReference type="NCBI Taxonomy" id="886464"/>
    <lineage>
        <taxon>Bacteria</taxon>
        <taxon>Pseudomonadati</taxon>
        <taxon>Pseudomonadota</taxon>
        <taxon>Gammaproteobacteria</taxon>
        <taxon>Candidatus Competibacteraceae</taxon>
        <taxon>Plasticicumulans</taxon>
    </lineage>
</organism>
<dbReference type="Gene3D" id="3.40.50.2000">
    <property type="entry name" value="Glycogen Phosphorylase B"/>
    <property type="match status" value="2"/>
</dbReference>
<dbReference type="FunFam" id="3.40.50.2000:FF:000002">
    <property type="entry name" value="Alpha-1,4 glucan phosphorylase"/>
    <property type="match status" value="1"/>
</dbReference>
<keyword evidence="13" id="KW-1185">Reference proteome</keyword>
<reference evidence="12 13" key="1">
    <citation type="submission" date="2018-05" db="EMBL/GenBank/DDBJ databases">
        <title>Genomic Encyclopedia of Type Strains, Phase IV (KMG-IV): sequencing the most valuable type-strain genomes for metagenomic binning, comparative biology and taxonomic classification.</title>
        <authorList>
            <person name="Goeker M."/>
        </authorList>
    </citation>
    <scope>NUCLEOTIDE SEQUENCE [LARGE SCALE GENOMIC DNA]</scope>
    <source>
        <strain evidence="12 13">DSM 23606</strain>
    </source>
</reference>
<comment type="similarity">
    <text evidence="3 11">Belongs to the glycogen phosphorylase family.</text>
</comment>
<evidence type="ECO:0000313" key="13">
    <source>
        <dbReference type="Proteomes" id="UP000246569"/>
    </source>
</evidence>
<evidence type="ECO:0000256" key="11">
    <source>
        <dbReference type="RuleBase" id="RU000587"/>
    </source>
</evidence>
<comment type="function">
    <text evidence="11">Allosteric enzyme that catalyzes the rate-limiting step in glycogen catabolism, the phosphorolytic cleavage of glycogen to produce glucose-1-phosphate, and plays a central role in maintaining cellular and organismal glucose homeostasis.</text>
</comment>
<dbReference type="SUPFAM" id="SSF53756">
    <property type="entry name" value="UDP-Glycosyltransferase/glycogen phosphorylase"/>
    <property type="match status" value="1"/>
</dbReference>
<evidence type="ECO:0000256" key="8">
    <source>
        <dbReference type="ARBA" id="ARBA00023277"/>
    </source>
</evidence>
<dbReference type="GO" id="GO:0030170">
    <property type="term" value="F:pyridoxal phosphate binding"/>
    <property type="evidence" value="ECO:0007669"/>
    <property type="project" value="InterPro"/>
</dbReference>
<feature type="modified residue" description="N6-(pyridoxal phosphate)lysine" evidence="10">
    <location>
        <position position="679"/>
    </location>
</feature>
<dbReference type="OrthoDB" id="7229284at2"/>
<dbReference type="EMBL" id="QGTJ01000001">
    <property type="protein sequence ID" value="PWV65958.1"/>
    <property type="molecule type" value="Genomic_DNA"/>
</dbReference>
<evidence type="ECO:0000256" key="5">
    <source>
        <dbReference type="ARBA" id="ARBA00022676"/>
    </source>
</evidence>
<evidence type="ECO:0000256" key="2">
    <source>
        <dbReference type="ARBA" id="ARBA00001933"/>
    </source>
</evidence>
<keyword evidence="5 11" id="KW-0328">Glycosyltransferase</keyword>
<evidence type="ECO:0000256" key="1">
    <source>
        <dbReference type="ARBA" id="ARBA00001275"/>
    </source>
</evidence>
<keyword evidence="6 11" id="KW-0808">Transferase</keyword>
<evidence type="ECO:0000256" key="7">
    <source>
        <dbReference type="ARBA" id="ARBA00022898"/>
    </source>
</evidence>
<proteinExistence type="inferred from homology"/>
<keyword evidence="8 11" id="KW-0119">Carbohydrate metabolism</keyword>
<dbReference type="FunFam" id="3.40.50.2000:FF:000005">
    <property type="entry name" value="Alpha-1,4 glucan phosphorylase"/>
    <property type="match status" value="1"/>
</dbReference>
<dbReference type="GO" id="GO:0005737">
    <property type="term" value="C:cytoplasm"/>
    <property type="evidence" value="ECO:0007669"/>
    <property type="project" value="TreeGrafter"/>
</dbReference>
<protein>
    <recommendedName>
        <fullName evidence="11">Alpha-1,4 glucan phosphorylase</fullName>
        <ecNumber evidence="11">2.4.1.1</ecNumber>
    </recommendedName>
</protein>
<comment type="function">
    <text evidence="9">Phosphorylase is an important allosteric enzyme in carbohydrate metabolism. Enzymes from different sources differ in their regulatory mechanisms and in their natural substrates. However, all known phosphorylases share catalytic and structural properties.</text>
</comment>
<keyword evidence="4" id="KW-0321">Glycogen metabolism</keyword>
<evidence type="ECO:0000256" key="4">
    <source>
        <dbReference type="ARBA" id="ARBA00022600"/>
    </source>
</evidence>
<gene>
    <name evidence="12" type="ORF">C7443_101444</name>
</gene>
<dbReference type="RefSeq" id="WP_110016937.1">
    <property type="nucleotide sequence ID" value="NZ_QGTJ01000001.1"/>
</dbReference>
<dbReference type="GO" id="GO:0005980">
    <property type="term" value="P:glycogen catabolic process"/>
    <property type="evidence" value="ECO:0007669"/>
    <property type="project" value="TreeGrafter"/>
</dbReference>
<keyword evidence="7 10" id="KW-0663">Pyridoxal phosphate</keyword>
<dbReference type="PIRSF" id="PIRSF000460">
    <property type="entry name" value="Pprylas_GlgP"/>
    <property type="match status" value="1"/>
</dbReference>
<sequence>MSTPAAPISPDASLGLECQKLAPESVAEVRREIEHHLATTLGRHKQNATRRDWWLCTAHMVRDRIYKRLIQTQATHSAHNTKRMYYLSLEYLIGRMLISNLINAGLLDTTQSALAELGIDLWEVCEEEVDMGLGNGGLGRLAACYLDSLATLDLPAIGYGINYEFGLFRQEFVNGYQVEHPDEWARYGTPWQLCRPDYTQTVRIYGYVEDRFDACGNPHPVWLGAKEVLGVPYDVPIAGYGTGTVNFLRLWSARASEEFDLQVFNEGGYVEAVREKAMTESFSKVLYPNDRTENGKELRLVQQYFFVACSLRDIIRRWRRSEADWDTFPDKVAIQINDTHPAIAIAELMRVLLDEEELPWGRAWDIVTRTFAYTNHTLMPEALERWGMPLFGRVLPRHLQIIFEINAQLMQRVLAHWPNDLDRMREMSIIDERDGKSVRMANLAVVGSHSTNGVAAIHSELIKERLFPDFYALWPERFNNKTNGITPRLWLLNANRPLARLIDERIGHGWTRDLQRLGELEQWADDAAFQNAFMAIKRTNKERLAEVIARECGVTVSPDALFDVHIKRLHEYKRQHLNLLHILTLYRRLLNNPSLDIPPRVFIFAAKAAPGYELAKTIIKAINSVAMRVNNDPRIGDRLKVVFLPNYRVSLAMRIIPAADVSEQISTAGTEASGTGNMKLALNGALTVGTLDGANIEIRDAVGEDNIFIFGMTVEEVEALRKRGYRSTDWYAADANLRTAIDWLCSDYFTPGEPGVLAPLRHSLLEGGDYYLALADYAAYCACQDQVGEAYRDRAQWARKAILNTARVGYFSSDRAIREYASDIWQLDPLPVS</sequence>
<accession>A0A317N228</accession>
<dbReference type="InterPro" id="IPR000811">
    <property type="entry name" value="Glyco_trans_35"/>
</dbReference>
<evidence type="ECO:0000256" key="9">
    <source>
        <dbReference type="ARBA" id="ARBA00025174"/>
    </source>
</evidence>
<dbReference type="Pfam" id="PF00343">
    <property type="entry name" value="Phosphorylase"/>
    <property type="match status" value="1"/>
</dbReference>
<evidence type="ECO:0000256" key="6">
    <source>
        <dbReference type="ARBA" id="ARBA00022679"/>
    </source>
</evidence>
<dbReference type="GO" id="GO:0008184">
    <property type="term" value="F:glycogen phosphorylase activity"/>
    <property type="evidence" value="ECO:0007669"/>
    <property type="project" value="InterPro"/>
</dbReference>
<evidence type="ECO:0000256" key="10">
    <source>
        <dbReference type="PIRSR" id="PIRSR000460-1"/>
    </source>
</evidence>
<dbReference type="CDD" id="cd04300">
    <property type="entry name" value="GT35_Glycogen_Phosphorylase"/>
    <property type="match status" value="1"/>
</dbReference>
<comment type="catalytic activity">
    <reaction evidence="1 11">
        <text>[(1-&gt;4)-alpha-D-glucosyl](n) + phosphate = [(1-&gt;4)-alpha-D-glucosyl](n-1) + alpha-D-glucose 1-phosphate</text>
        <dbReference type="Rhea" id="RHEA:41732"/>
        <dbReference type="Rhea" id="RHEA-COMP:9584"/>
        <dbReference type="Rhea" id="RHEA-COMP:9586"/>
        <dbReference type="ChEBI" id="CHEBI:15444"/>
        <dbReference type="ChEBI" id="CHEBI:43474"/>
        <dbReference type="ChEBI" id="CHEBI:58601"/>
        <dbReference type="EC" id="2.4.1.1"/>
    </reaction>
</comment>
<dbReference type="PANTHER" id="PTHR11468">
    <property type="entry name" value="GLYCOGEN PHOSPHORYLASE"/>
    <property type="match status" value="1"/>
</dbReference>
<comment type="caution">
    <text evidence="12">The sequence shown here is derived from an EMBL/GenBank/DDBJ whole genome shotgun (WGS) entry which is preliminary data.</text>
</comment>
<evidence type="ECO:0000313" key="12">
    <source>
        <dbReference type="EMBL" id="PWV65958.1"/>
    </source>
</evidence>
<dbReference type="InterPro" id="IPR035090">
    <property type="entry name" value="Pyridoxal_P_attach_site"/>
</dbReference>
<comment type="cofactor">
    <cofactor evidence="2 11">
        <name>pyridoxal 5'-phosphate</name>
        <dbReference type="ChEBI" id="CHEBI:597326"/>
    </cofactor>
</comment>
<dbReference type="InterPro" id="IPR011833">
    <property type="entry name" value="Glycg_phsphrylas"/>
</dbReference>
<dbReference type="Proteomes" id="UP000246569">
    <property type="component" value="Unassembled WGS sequence"/>
</dbReference>
<dbReference type="AlphaFoldDB" id="A0A317N228"/>
<evidence type="ECO:0000256" key="3">
    <source>
        <dbReference type="ARBA" id="ARBA00006047"/>
    </source>
</evidence>
<name>A0A317N228_9GAMM</name>
<dbReference type="PANTHER" id="PTHR11468:SF25">
    <property type="entry name" value="MALTODEXTRIN PHOSPHORYLASE"/>
    <property type="match status" value="1"/>
</dbReference>
<dbReference type="EC" id="2.4.1.1" evidence="11"/>
<dbReference type="NCBIfam" id="TIGR02093">
    <property type="entry name" value="P_ylase"/>
    <property type="match status" value="1"/>
</dbReference>